<dbReference type="Gene3D" id="3.40.50.880">
    <property type="match status" value="1"/>
</dbReference>
<dbReference type="AlphaFoldDB" id="A0A1I3BT28"/>
<feature type="transmembrane region" description="Helical" evidence="1">
    <location>
        <begin position="685"/>
        <end position="704"/>
    </location>
</feature>
<keyword evidence="1" id="KW-0472">Membrane</keyword>
<keyword evidence="1" id="KW-1133">Transmembrane helix</keyword>
<feature type="transmembrane region" description="Helical" evidence="1">
    <location>
        <begin position="15"/>
        <end position="33"/>
    </location>
</feature>
<dbReference type="Proteomes" id="UP000199377">
    <property type="component" value="Unassembled WGS sequence"/>
</dbReference>
<dbReference type="PANTHER" id="PTHR37947:SF1">
    <property type="entry name" value="BLL2462 PROTEIN"/>
    <property type="match status" value="1"/>
</dbReference>
<keyword evidence="3" id="KW-1185">Reference proteome</keyword>
<keyword evidence="1" id="KW-0812">Transmembrane</keyword>
<name>A0A1I3BT28_9RHOB</name>
<evidence type="ECO:0000313" key="2">
    <source>
        <dbReference type="EMBL" id="SFH65464.1"/>
    </source>
</evidence>
<evidence type="ECO:0000256" key="1">
    <source>
        <dbReference type="SAM" id="Phobius"/>
    </source>
</evidence>
<reference evidence="2 3" key="1">
    <citation type="submission" date="2016-10" db="EMBL/GenBank/DDBJ databases">
        <authorList>
            <person name="de Groot N.N."/>
        </authorList>
    </citation>
    <scope>NUCLEOTIDE SEQUENCE [LARGE SCALE GENOMIC DNA]</scope>
    <source>
        <strain evidence="2 3">CGMCC 1.11030</strain>
    </source>
</reference>
<dbReference type="STRING" id="1114924.SAMN05216258_101326"/>
<dbReference type="OrthoDB" id="9769144at2"/>
<organism evidence="2 3">
    <name type="scientific">Albimonas pacifica</name>
    <dbReference type="NCBI Taxonomy" id="1114924"/>
    <lineage>
        <taxon>Bacteria</taxon>
        <taxon>Pseudomonadati</taxon>
        <taxon>Pseudomonadota</taxon>
        <taxon>Alphaproteobacteria</taxon>
        <taxon>Rhodobacterales</taxon>
        <taxon>Paracoccaceae</taxon>
        <taxon>Albimonas</taxon>
    </lineage>
</organism>
<gene>
    <name evidence="2" type="ORF">SAMN05216258_101326</name>
</gene>
<dbReference type="PANTHER" id="PTHR37947">
    <property type="entry name" value="BLL2462 PROTEIN"/>
    <property type="match status" value="1"/>
</dbReference>
<dbReference type="RefSeq" id="WP_092857149.1">
    <property type="nucleotide sequence ID" value="NZ_FOQH01000001.1"/>
</dbReference>
<dbReference type="InterPro" id="IPR029062">
    <property type="entry name" value="Class_I_gatase-like"/>
</dbReference>
<proteinExistence type="predicted"/>
<sequence length="707" mass="75798">MNAEIDFAPLLPLEWLAVLAAISAAAVVLSLVLRSPGWALRGLAALALLTALGNPSLTQELRDPLPDVAIVVIDESASNAIDGRDAQTEAAETELAAALDALARDPDAPMEVRTVRVDRRSESVEDADQGTRLLTALEGAAAEIAPDRIAGAILVTDGQAHDPEVFSNFPAPVHVLLTGREGEWDRRLALQTAPAFGIVGEEVDVAFRVEALGDAPEEATRFARVEVRLDGEIHTVVDAPVGRTATLPIPIEHGGSNVVSLSVAMREGELTDRNNAAVFSVNGVRDRLRVLLVSGEPHPGERTWRNLLKADPSVDLVHFTILRPPTKQDGVPVFELSLISFPTRELFMQKIDEFDLIIFDRYRRRGVLPNAYIENVARYVRDGGAILIASGPAFAGVESLYRTPLRSVLPGRPTARIFEQGYRPEVTELGERHPVTAGLVHENAVQAAPSAEDADPGEGPTWGRWFRQIELEATSGQTVMSGASAAPLLILDRVGEGRVASLASDHAWLWSRGFEGGGPQAELLRRLAHWLMKEPELEEEALTAEVAGAEVTVTRRSVETTPGRLTAASPSGETLEAEFVEVGPGRWQATIRAEEPGLWTLTDGVLEGVAAVGPPAPKEFENPVSTGAVLAALADASNGGVMRLADGMPDLRRVRPGRTAAGRGWIGMARQEAYSVRDITLTPLAPGWLMLLLAAGLALGAWRIEGR</sequence>
<protein>
    <recommendedName>
        <fullName evidence="4">Glutamine amidotransferase domain-containing protein</fullName>
    </recommendedName>
</protein>
<dbReference type="SUPFAM" id="SSF52317">
    <property type="entry name" value="Class I glutamine amidotransferase-like"/>
    <property type="match status" value="1"/>
</dbReference>
<accession>A0A1I3BT28</accession>
<dbReference type="EMBL" id="FOQH01000001">
    <property type="protein sequence ID" value="SFH65464.1"/>
    <property type="molecule type" value="Genomic_DNA"/>
</dbReference>
<evidence type="ECO:0000313" key="3">
    <source>
        <dbReference type="Proteomes" id="UP000199377"/>
    </source>
</evidence>
<evidence type="ECO:0008006" key="4">
    <source>
        <dbReference type="Google" id="ProtNLM"/>
    </source>
</evidence>